<keyword evidence="1 7" id="KW-0637">Prenyltransferase</keyword>
<proteinExistence type="inferred from homology"/>
<evidence type="ECO:0000313" key="9">
    <source>
        <dbReference type="EMBL" id="MBV7273683.1"/>
    </source>
</evidence>
<evidence type="ECO:0000256" key="2">
    <source>
        <dbReference type="ARBA" id="ARBA00022630"/>
    </source>
</evidence>
<keyword evidence="4 7" id="KW-0808">Transferase</keyword>
<dbReference type="FunFam" id="3.40.50.1950:FF:000001">
    <property type="entry name" value="Flavin prenyltransferase UbiX"/>
    <property type="match status" value="1"/>
</dbReference>
<comment type="caution">
    <text evidence="7">Lacks conserved residue(s) required for the propagation of feature annotation.</text>
</comment>
<keyword evidence="3 7" id="KW-0288">FMN</keyword>
<sequence>MEIVVGVTGATGTIYAVRLLEVLKENKNINTHLIMSEWAKKNLEIETDYSLDYLESLATYIYDHKNLGAKTSSGSFITDGMVILPCSMKTLSSIANGYDDNLISRTAGVMIKEGRKLILSPRETPLSPIHLENMLKLSRIGVRMVPPMAAFYNSPQSVEDIINHHVMKILDQFGIIYNKAKRWDG</sequence>
<dbReference type="NCBIfam" id="TIGR00421">
    <property type="entry name" value="ubiX_pad"/>
    <property type="match status" value="1"/>
</dbReference>
<dbReference type="InterPro" id="IPR004507">
    <property type="entry name" value="UbiX-like"/>
</dbReference>
<protein>
    <recommendedName>
        <fullName evidence="7">Flavin prenyltransferase UbiX</fullName>
        <ecNumber evidence="7">2.5.1.129</ecNumber>
    </recommendedName>
</protein>
<reference evidence="9" key="1">
    <citation type="submission" date="2020-12" db="EMBL/GenBank/DDBJ databases">
        <title>Clostridium thailandense sp. nov., a novel acetogenic bacterium isolated from peat land soil in Thailand.</title>
        <authorList>
            <person name="Chaikitkaew S."/>
            <person name="Birkeland N.K."/>
        </authorList>
    </citation>
    <scope>NUCLEOTIDE SEQUENCE</scope>
    <source>
        <strain evidence="9">PL3</strain>
    </source>
</reference>
<dbReference type="InterPro" id="IPR003382">
    <property type="entry name" value="Flavoprotein"/>
</dbReference>
<keyword evidence="2 7" id="KW-0285">Flavoprotein</keyword>
<evidence type="ECO:0000259" key="8">
    <source>
        <dbReference type="Pfam" id="PF02441"/>
    </source>
</evidence>
<dbReference type="Pfam" id="PF02441">
    <property type="entry name" value="Flavoprotein"/>
    <property type="match status" value="1"/>
</dbReference>
<evidence type="ECO:0000256" key="6">
    <source>
        <dbReference type="ARBA" id="ARBA00060793"/>
    </source>
</evidence>
<comment type="caution">
    <text evidence="9">The sequence shown here is derived from an EMBL/GenBank/DDBJ whole genome shotgun (WGS) entry which is preliminary data.</text>
</comment>
<evidence type="ECO:0000256" key="3">
    <source>
        <dbReference type="ARBA" id="ARBA00022643"/>
    </source>
</evidence>
<dbReference type="GO" id="GO:0106141">
    <property type="term" value="F:flavin prenyltransferase activity"/>
    <property type="evidence" value="ECO:0007669"/>
    <property type="project" value="UniProtKB-EC"/>
</dbReference>
<comment type="function">
    <text evidence="7">Flavin prenyltransferase that catalyzes the synthesis of the prenylated FMN cofactor (prenyl-FMN) for 4-hydroxy-3-polyprenylbenzoic acid decarboxylase UbiD. The prenyltransferase is metal-independent and links a dimethylallyl moiety from dimethylallyl monophosphate (DMAP) to the flavin N5 and C6 atoms of FMN.</text>
</comment>
<dbReference type="AlphaFoldDB" id="A0A949TWC6"/>
<gene>
    <name evidence="7" type="primary">ubiX</name>
    <name evidence="9" type="ORF">I6U48_12265</name>
</gene>
<name>A0A949TWC6_9CLOT</name>
<feature type="binding site" evidence="7">
    <location>
        <position position="36"/>
    </location>
    <ligand>
        <name>FMN</name>
        <dbReference type="ChEBI" id="CHEBI:58210"/>
    </ligand>
</feature>
<dbReference type="Proteomes" id="UP000694308">
    <property type="component" value="Unassembled WGS sequence"/>
</dbReference>
<accession>A0A949TWC6</accession>
<evidence type="ECO:0000256" key="5">
    <source>
        <dbReference type="ARBA" id="ARBA00050612"/>
    </source>
</evidence>
<feature type="binding site" evidence="7">
    <location>
        <position position="152"/>
    </location>
    <ligand>
        <name>dimethylallyl phosphate</name>
        <dbReference type="ChEBI" id="CHEBI:88052"/>
    </ligand>
</feature>
<evidence type="ECO:0000256" key="1">
    <source>
        <dbReference type="ARBA" id="ARBA00022602"/>
    </source>
</evidence>
<organism evidence="9 10">
    <name type="scientific">Clostridium thailandense</name>
    <dbReference type="NCBI Taxonomy" id="2794346"/>
    <lineage>
        <taxon>Bacteria</taxon>
        <taxon>Bacillati</taxon>
        <taxon>Bacillota</taxon>
        <taxon>Clostridia</taxon>
        <taxon>Eubacteriales</taxon>
        <taxon>Clostridiaceae</taxon>
        <taxon>Clostridium</taxon>
    </lineage>
</organism>
<dbReference type="EC" id="2.5.1.129" evidence="7"/>
<comment type="similarity">
    <text evidence="6 7">Belongs to the UbiX/PAD1 family.</text>
</comment>
<evidence type="ECO:0000256" key="4">
    <source>
        <dbReference type="ARBA" id="ARBA00022679"/>
    </source>
</evidence>
<feature type="binding site" evidence="7">
    <location>
        <position position="168"/>
    </location>
    <ligand>
        <name>dimethylallyl phosphate</name>
        <dbReference type="ChEBI" id="CHEBI:88052"/>
    </ligand>
</feature>
<dbReference type="RefSeq" id="WP_218320749.1">
    <property type="nucleotide sequence ID" value="NZ_JAEEGC010000052.1"/>
</dbReference>
<dbReference type="HAMAP" id="MF_01984">
    <property type="entry name" value="ubiX_pad"/>
    <property type="match status" value="1"/>
</dbReference>
<feature type="binding site" evidence="7">
    <location>
        <position position="122"/>
    </location>
    <ligand>
        <name>FMN</name>
        <dbReference type="ChEBI" id="CHEBI:58210"/>
    </ligand>
</feature>
<dbReference type="NCBIfam" id="NF004685">
    <property type="entry name" value="PRK06029.1"/>
    <property type="match status" value="1"/>
</dbReference>
<feature type="binding site" evidence="7">
    <location>
        <begin position="87"/>
        <end position="90"/>
    </location>
    <ligand>
        <name>FMN</name>
        <dbReference type="ChEBI" id="CHEBI:58210"/>
    </ligand>
</feature>
<feature type="binding site" evidence="7">
    <location>
        <begin position="9"/>
        <end position="11"/>
    </location>
    <ligand>
        <name>FMN</name>
        <dbReference type="ChEBI" id="CHEBI:58210"/>
    </ligand>
</feature>
<feature type="domain" description="Flavoprotein" evidence="8">
    <location>
        <begin position="1"/>
        <end position="171"/>
    </location>
</feature>
<comment type="catalytic activity">
    <reaction evidence="5 7">
        <text>dimethylallyl phosphate + FMNH2 = prenylated FMNH2 + phosphate</text>
        <dbReference type="Rhea" id="RHEA:37743"/>
        <dbReference type="ChEBI" id="CHEBI:43474"/>
        <dbReference type="ChEBI" id="CHEBI:57618"/>
        <dbReference type="ChEBI" id="CHEBI:87467"/>
        <dbReference type="ChEBI" id="CHEBI:88052"/>
        <dbReference type="EC" id="2.5.1.129"/>
    </reaction>
</comment>
<keyword evidence="10" id="KW-1185">Reference proteome</keyword>
<evidence type="ECO:0000313" key="10">
    <source>
        <dbReference type="Proteomes" id="UP000694308"/>
    </source>
</evidence>
<evidence type="ECO:0000256" key="7">
    <source>
        <dbReference type="HAMAP-Rule" id="MF_01984"/>
    </source>
</evidence>
<dbReference type="EMBL" id="JAEEGC010000052">
    <property type="protein sequence ID" value="MBV7273683.1"/>
    <property type="molecule type" value="Genomic_DNA"/>
</dbReference>